<dbReference type="EMBL" id="CP018142">
    <property type="protein sequence ID" value="APD77634.1"/>
    <property type="molecule type" value="Genomic_DNA"/>
</dbReference>
<dbReference type="RefSeq" id="WP_168455034.1">
    <property type="nucleotide sequence ID" value="NZ_CP018142.1"/>
</dbReference>
<sequence>MHSLGDVPLIGLIILLTVVGFYLASSLGEIKFMKLNETTALVKEKNMIKDSNNLHHTPNTTHNNNFKQASMLENLQMFIVGMVSSTWGAFA</sequence>
<protein>
    <submittedName>
        <fullName evidence="2">Uncharacterized protein</fullName>
    </submittedName>
</protein>
<keyword evidence="1" id="KW-0472">Membrane</keyword>
<organism evidence="2">
    <name type="scientific">Acinetobacter larvae</name>
    <dbReference type="NCBI Taxonomy" id="1789224"/>
    <lineage>
        <taxon>Bacteria</taxon>
        <taxon>Pseudomonadati</taxon>
        <taxon>Pseudomonadota</taxon>
        <taxon>Gammaproteobacteria</taxon>
        <taxon>Moraxellales</taxon>
        <taxon>Moraxellaceae</taxon>
        <taxon>Acinetobacter</taxon>
    </lineage>
</organism>
<keyword evidence="2" id="KW-0614">Plasmid</keyword>
<gene>
    <name evidence="2" type="ORF">BFG52_16650</name>
</gene>
<keyword evidence="1" id="KW-0812">Transmembrane</keyword>
<evidence type="ECO:0000313" key="2">
    <source>
        <dbReference type="EMBL" id="APD77634.1"/>
    </source>
</evidence>
<proteinExistence type="predicted"/>
<keyword evidence="1" id="KW-1133">Transmembrane helix</keyword>
<feature type="transmembrane region" description="Helical" evidence="1">
    <location>
        <begin position="6"/>
        <end position="24"/>
    </location>
</feature>
<reference evidence="2" key="1">
    <citation type="submission" date="2016-11" db="EMBL/GenBank/DDBJ databases">
        <authorList>
            <person name="Jaros S."/>
            <person name="Januszkiewicz K."/>
            <person name="Wedrychowicz H."/>
        </authorList>
    </citation>
    <scope>NUCLEOTIDE SEQUENCE</scope>
    <source>
        <strain evidence="2">BRTC-1</strain>
        <plasmid evidence="2">pRW2</plasmid>
    </source>
</reference>
<accession>A0A1J0RI59</accession>
<evidence type="ECO:0000256" key="1">
    <source>
        <dbReference type="SAM" id="Phobius"/>
    </source>
</evidence>
<geneLocation type="plasmid" evidence="2">
    <name>pRW2</name>
</geneLocation>
<dbReference type="AlphaFoldDB" id="A0A1J0RI59"/>
<name>A0A1J0RI59_9GAMM</name>